<dbReference type="OrthoDB" id="288590at2759"/>
<evidence type="ECO:0000256" key="2">
    <source>
        <dbReference type="ARBA" id="ARBA00008056"/>
    </source>
</evidence>
<accession>A0A565BKQ2</accession>
<keyword evidence="3 6" id="KW-0479">Metal-binding</keyword>
<dbReference type="EMBL" id="CABITT030000004">
    <property type="protein sequence ID" value="VVB01937.1"/>
    <property type="molecule type" value="Genomic_DNA"/>
</dbReference>
<dbReference type="PANTHER" id="PTHR10209:SF811">
    <property type="entry name" value="2-OXOGLUTARATE (2OG) AND FE(II)-DEPENDENT OXYGENASE SUPERFAMILY PROTEIN"/>
    <property type="match status" value="1"/>
</dbReference>
<name>A0A565BKQ2_9BRAS</name>
<feature type="domain" description="Fe2OG dioxygenase" evidence="7">
    <location>
        <begin position="215"/>
        <end position="316"/>
    </location>
</feature>
<dbReference type="PANTHER" id="PTHR10209">
    <property type="entry name" value="OXIDOREDUCTASE, 2OG-FE II OXYGENASE FAMILY PROTEIN"/>
    <property type="match status" value="1"/>
</dbReference>
<comment type="cofactor">
    <cofactor evidence="1">
        <name>Fe cation</name>
        <dbReference type="ChEBI" id="CHEBI:24875"/>
    </cofactor>
</comment>
<dbReference type="PROSITE" id="PS51471">
    <property type="entry name" value="FE2OG_OXY"/>
    <property type="match status" value="1"/>
</dbReference>
<evidence type="ECO:0000259" key="7">
    <source>
        <dbReference type="PROSITE" id="PS51471"/>
    </source>
</evidence>
<sequence>MEATTFDRASEIKAFDDTNIGVKGLVDAGITKIPRIFHHPHLSITLNPTNPLLSFPSTKVMIPTIDLGGGLFDSMVARECVITKIREAVEKFGFFQAINHGIPLDLLEKMKDGVREFHEQDSEVRKNFYSRDNTKKVKYNSNFDLYSSPSANWRDTLSCFMFPDLPKAEDLPEICGEIMLEYSKRVMKLGELIFELLSQALGLNPNHLKEMDCTKGLFMLSHYYPPCPEPDRTFGTSQHSDRSFLTILLQDHVGGLQVLQNGYWVDVSPLSGALLINLGDLLQLITNDKFVSVEHRVLANRGEEPRISVASFFVHPLPSLRVYRPIKELLSEQNPPKYRDTTVTEYTSQYMARGLNGNSVLLHFKI</sequence>
<organism evidence="8 9">
    <name type="scientific">Arabis nemorensis</name>
    <dbReference type="NCBI Taxonomy" id="586526"/>
    <lineage>
        <taxon>Eukaryota</taxon>
        <taxon>Viridiplantae</taxon>
        <taxon>Streptophyta</taxon>
        <taxon>Embryophyta</taxon>
        <taxon>Tracheophyta</taxon>
        <taxon>Spermatophyta</taxon>
        <taxon>Magnoliopsida</taxon>
        <taxon>eudicotyledons</taxon>
        <taxon>Gunneridae</taxon>
        <taxon>Pentapetalae</taxon>
        <taxon>rosids</taxon>
        <taxon>malvids</taxon>
        <taxon>Brassicales</taxon>
        <taxon>Brassicaceae</taxon>
        <taxon>Arabideae</taxon>
        <taxon>Arabis</taxon>
    </lineage>
</organism>
<comment type="similarity">
    <text evidence="2 6">Belongs to the iron/ascorbate-dependent oxidoreductase family.</text>
</comment>
<keyword evidence="4 6" id="KW-0560">Oxidoreductase</keyword>
<dbReference type="InterPro" id="IPR044861">
    <property type="entry name" value="IPNS-like_FE2OG_OXY"/>
</dbReference>
<dbReference type="SUPFAM" id="SSF51197">
    <property type="entry name" value="Clavaminate synthase-like"/>
    <property type="match status" value="1"/>
</dbReference>
<evidence type="ECO:0000256" key="6">
    <source>
        <dbReference type="RuleBase" id="RU003682"/>
    </source>
</evidence>
<comment type="caution">
    <text evidence="8">The sequence shown here is derived from an EMBL/GenBank/DDBJ whole genome shotgun (WGS) entry which is preliminary data.</text>
</comment>
<dbReference type="Pfam" id="PF03171">
    <property type="entry name" value="2OG-FeII_Oxy"/>
    <property type="match status" value="1"/>
</dbReference>
<reference evidence="8" key="1">
    <citation type="submission" date="2019-07" db="EMBL/GenBank/DDBJ databases">
        <authorList>
            <person name="Dittberner H."/>
        </authorList>
    </citation>
    <scope>NUCLEOTIDE SEQUENCE [LARGE SCALE GENOMIC DNA]</scope>
</reference>
<keyword evidence="5 6" id="KW-0408">Iron</keyword>
<dbReference type="Gene3D" id="2.60.120.330">
    <property type="entry name" value="B-lactam Antibiotic, Isopenicillin N Synthase, Chain"/>
    <property type="match status" value="1"/>
</dbReference>
<dbReference type="AlphaFoldDB" id="A0A565BKQ2"/>
<evidence type="ECO:0000256" key="3">
    <source>
        <dbReference type="ARBA" id="ARBA00022723"/>
    </source>
</evidence>
<dbReference type="InterPro" id="IPR027443">
    <property type="entry name" value="IPNS-like_sf"/>
</dbReference>
<keyword evidence="9" id="KW-1185">Reference proteome</keyword>
<dbReference type="InterPro" id="IPR005123">
    <property type="entry name" value="Oxoglu/Fe-dep_dioxygenase_dom"/>
</dbReference>
<dbReference type="Proteomes" id="UP000489600">
    <property type="component" value="Unassembled WGS sequence"/>
</dbReference>
<evidence type="ECO:0000313" key="9">
    <source>
        <dbReference type="Proteomes" id="UP000489600"/>
    </source>
</evidence>
<dbReference type="InterPro" id="IPR026992">
    <property type="entry name" value="DIOX_N"/>
</dbReference>
<dbReference type="GO" id="GO:0051213">
    <property type="term" value="F:dioxygenase activity"/>
    <property type="evidence" value="ECO:0007669"/>
    <property type="project" value="UniProtKB-ARBA"/>
</dbReference>
<evidence type="ECO:0000256" key="1">
    <source>
        <dbReference type="ARBA" id="ARBA00001962"/>
    </source>
</evidence>
<evidence type="ECO:0000313" key="8">
    <source>
        <dbReference type="EMBL" id="VVB01937.1"/>
    </source>
</evidence>
<dbReference type="FunFam" id="2.60.120.330:FF:000005">
    <property type="entry name" value="1-aminocyclopropane-1-carboxylate oxidase homolog 1"/>
    <property type="match status" value="1"/>
</dbReference>
<evidence type="ECO:0000256" key="4">
    <source>
        <dbReference type="ARBA" id="ARBA00023002"/>
    </source>
</evidence>
<protein>
    <recommendedName>
        <fullName evidence="7">Fe2OG dioxygenase domain-containing protein</fullName>
    </recommendedName>
</protein>
<evidence type="ECO:0000256" key="5">
    <source>
        <dbReference type="ARBA" id="ARBA00023004"/>
    </source>
</evidence>
<dbReference type="Pfam" id="PF14226">
    <property type="entry name" value="DIOX_N"/>
    <property type="match status" value="1"/>
</dbReference>
<proteinExistence type="inferred from homology"/>
<gene>
    <name evidence="8" type="ORF">ANE_LOCUS12381</name>
</gene>
<dbReference type="GO" id="GO:0046872">
    <property type="term" value="F:metal ion binding"/>
    <property type="evidence" value="ECO:0007669"/>
    <property type="project" value="UniProtKB-KW"/>
</dbReference>